<evidence type="ECO:0000313" key="4">
    <source>
        <dbReference type="Proteomes" id="UP000619033"/>
    </source>
</evidence>
<dbReference type="InterPro" id="IPR052726">
    <property type="entry name" value="Phage_Baseplate_Hub"/>
</dbReference>
<dbReference type="Pfam" id="PF26079">
    <property type="entry name" value="Baseplate_J_C"/>
    <property type="match status" value="1"/>
</dbReference>
<dbReference type="PIRSF" id="PIRSF020481">
    <property type="entry name" value="BAP"/>
    <property type="match status" value="1"/>
</dbReference>
<comment type="caution">
    <text evidence="3">The sequence shown here is derived from an EMBL/GenBank/DDBJ whole genome shotgun (WGS) entry which is preliminary data.</text>
</comment>
<name>A0A8J7SW54_9RHOB</name>
<gene>
    <name evidence="3" type="ORF">JI744_14560</name>
</gene>
<dbReference type="AlphaFoldDB" id="A0A8J7SW54"/>
<dbReference type="PANTHER" id="PTHR35862:SF1">
    <property type="entry name" value="FELS-2 PROPHAGE PROTEIN"/>
    <property type="match status" value="1"/>
</dbReference>
<feature type="domain" description="Baseplate J-like C-terminal" evidence="2">
    <location>
        <begin position="212"/>
        <end position="292"/>
    </location>
</feature>
<evidence type="ECO:0000259" key="2">
    <source>
        <dbReference type="Pfam" id="PF26079"/>
    </source>
</evidence>
<evidence type="ECO:0000259" key="1">
    <source>
        <dbReference type="Pfam" id="PF26078"/>
    </source>
</evidence>
<accession>A0A8J7SW54</accession>
<feature type="domain" description="Baseplate J-like central" evidence="1">
    <location>
        <begin position="133"/>
        <end position="205"/>
    </location>
</feature>
<dbReference type="PANTHER" id="PTHR35862">
    <property type="entry name" value="FELS-2 PROPHAGE PROTEIN"/>
    <property type="match status" value="1"/>
</dbReference>
<dbReference type="Pfam" id="PF26078">
    <property type="entry name" value="Baseplate_J_M"/>
    <property type="match status" value="1"/>
</dbReference>
<organism evidence="3 4">
    <name type="scientific">Fuscibacter oryzae</name>
    <dbReference type="NCBI Taxonomy" id="2803939"/>
    <lineage>
        <taxon>Bacteria</taxon>
        <taxon>Pseudomonadati</taxon>
        <taxon>Pseudomonadota</taxon>
        <taxon>Alphaproteobacteria</taxon>
        <taxon>Rhodobacterales</taxon>
        <taxon>Paracoccaceae</taxon>
        <taxon>Fuscibacter</taxon>
    </lineage>
</organism>
<proteinExistence type="predicted"/>
<sequence length="299" mass="30960">MAGNFTAIDLSLLAAPDVVETIDYETILAAMLADLVARAPEFSALVESDPAYKILEVAAFREVILRQRANEAARAVMLPYALGADLDNLAALFGVVRLVVDPGDALAVPPIPPTYETDDALRRRTQLSLEGYSTAGPRGAYIYHALTASGDVLDANASSPSPGDVLVSVLSRTGNGTAAAPLLATVLAALDDEDVRPLCDHVVVASAGIVNYSVAATLTFFTGPDQAVVLASAQAAIEAYAEAQHRIGRDVTLSGIYAALHQPGVMRVDLTAPVANIAIGATQASFCTSITLTDGGIGE</sequence>
<keyword evidence="4" id="KW-1185">Reference proteome</keyword>
<dbReference type="RefSeq" id="WP_202661862.1">
    <property type="nucleotide sequence ID" value="NZ_JAESVP010000007.1"/>
</dbReference>
<protein>
    <submittedName>
        <fullName evidence="3">Baseplate J/gp47 family protein</fullName>
    </submittedName>
</protein>
<evidence type="ECO:0000313" key="3">
    <source>
        <dbReference type="EMBL" id="MBL4929326.1"/>
    </source>
</evidence>
<dbReference type="InterPro" id="IPR058530">
    <property type="entry name" value="Baseplate_J-like_C"/>
</dbReference>
<dbReference type="InterPro" id="IPR014507">
    <property type="entry name" value="Baseplate_assembly_J_pred"/>
</dbReference>
<dbReference type="InterPro" id="IPR058531">
    <property type="entry name" value="Baseplate_J_M"/>
</dbReference>
<dbReference type="Proteomes" id="UP000619033">
    <property type="component" value="Unassembled WGS sequence"/>
</dbReference>
<reference evidence="3" key="1">
    <citation type="submission" date="2021-01" db="EMBL/GenBank/DDBJ databases">
        <title>Genome seq and assembly of Tabrizicola sp. KVB23.</title>
        <authorList>
            <person name="Chhetri G."/>
        </authorList>
    </citation>
    <scope>NUCLEOTIDE SEQUENCE</scope>
    <source>
        <strain evidence="3">KVB23</strain>
    </source>
</reference>
<dbReference type="EMBL" id="JAESVP010000007">
    <property type="protein sequence ID" value="MBL4929326.1"/>
    <property type="molecule type" value="Genomic_DNA"/>
</dbReference>